<dbReference type="Proteomes" id="UP000000763">
    <property type="component" value="Chromosome 1"/>
</dbReference>
<dbReference type="AlphaFoldDB" id="Q5N763"/>
<evidence type="ECO:0000313" key="2">
    <source>
        <dbReference type="EMBL" id="BAD82693.1"/>
    </source>
</evidence>
<reference evidence="3" key="1">
    <citation type="journal article" date="2005" name="Nature">
        <title>The map-based sequence of the rice genome.</title>
        <authorList>
            <consortium name="International rice genome sequencing project (IRGSP)"/>
            <person name="Matsumoto T."/>
            <person name="Wu J."/>
            <person name="Kanamori H."/>
            <person name="Katayose Y."/>
            <person name="Fujisawa M."/>
            <person name="Namiki N."/>
            <person name="Mizuno H."/>
            <person name="Yamamoto K."/>
            <person name="Antonio B.A."/>
            <person name="Baba T."/>
            <person name="Sakata K."/>
            <person name="Nagamura Y."/>
            <person name="Aoki H."/>
            <person name="Arikawa K."/>
            <person name="Arita K."/>
            <person name="Bito T."/>
            <person name="Chiden Y."/>
            <person name="Fujitsuka N."/>
            <person name="Fukunaka R."/>
            <person name="Hamada M."/>
            <person name="Harada C."/>
            <person name="Hayashi A."/>
            <person name="Hijishita S."/>
            <person name="Honda M."/>
            <person name="Hosokawa S."/>
            <person name="Ichikawa Y."/>
            <person name="Idonuma A."/>
            <person name="Iijima M."/>
            <person name="Ikeda M."/>
            <person name="Ikeno M."/>
            <person name="Ito K."/>
            <person name="Ito S."/>
            <person name="Ito T."/>
            <person name="Ito Y."/>
            <person name="Ito Y."/>
            <person name="Iwabuchi A."/>
            <person name="Kamiya K."/>
            <person name="Karasawa W."/>
            <person name="Kurita K."/>
            <person name="Katagiri S."/>
            <person name="Kikuta A."/>
            <person name="Kobayashi H."/>
            <person name="Kobayashi N."/>
            <person name="Machita K."/>
            <person name="Maehara T."/>
            <person name="Masukawa M."/>
            <person name="Mizubayashi T."/>
            <person name="Mukai Y."/>
            <person name="Nagasaki H."/>
            <person name="Nagata Y."/>
            <person name="Naito S."/>
            <person name="Nakashima M."/>
            <person name="Nakama Y."/>
            <person name="Nakamichi Y."/>
            <person name="Nakamura M."/>
            <person name="Meguro A."/>
            <person name="Negishi M."/>
            <person name="Ohta I."/>
            <person name="Ohta T."/>
            <person name="Okamoto M."/>
            <person name="Ono N."/>
            <person name="Saji S."/>
            <person name="Sakaguchi M."/>
            <person name="Sakai K."/>
            <person name="Shibata M."/>
            <person name="Shimokawa T."/>
            <person name="Song J."/>
            <person name="Takazaki Y."/>
            <person name="Terasawa K."/>
            <person name="Tsugane M."/>
            <person name="Tsuji K."/>
            <person name="Ueda S."/>
            <person name="Waki K."/>
            <person name="Yamagata H."/>
            <person name="Yamamoto M."/>
            <person name="Yamamoto S."/>
            <person name="Yamane H."/>
            <person name="Yoshiki S."/>
            <person name="Yoshihara R."/>
            <person name="Yukawa K."/>
            <person name="Zhong H."/>
            <person name="Yano M."/>
            <person name="Yuan Q."/>
            <person name="Ouyang S."/>
            <person name="Liu J."/>
            <person name="Jones K.M."/>
            <person name="Gansberger K."/>
            <person name="Moffat K."/>
            <person name="Hill J."/>
            <person name="Bera J."/>
            <person name="Fadrosh D."/>
            <person name="Jin S."/>
            <person name="Johri S."/>
            <person name="Kim M."/>
            <person name="Overton L."/>
            <person name="Reardon M."/>
            <person name="Tsitrin T."/>
            <person name="Vuong H."/>
            <person name="Weaver B."/>
            <person name="Ciecko A."/>
            <person name="Tallon L."/>
            <person name="Jackson J."/>
            <person name="Pai G."/>
            <person name="Aken S.V."/>
            <person name="Utterback T."/>
            <person name="Reidmuller S."/>
            <person name="Feldblyum T."/>
            <person name="Hsiao J."/>
            <person name="Zismann V."/>
            <person name="Iobst S."/>
            <person name="de Vazeille A.R."/>
            <person name="Buell C.R."/>
            <person name="Ying K."/>
            <person name="Li Y."/>
            <person name="Lu T."/>
            <person name="Huang Y."/>
            <person name="Zhao Q."/>
            <person name="Feng Q."/>
            <person name="Zhang L."/>
            <person name="Zhu J."/>
            <person name="Weng Q."/>
            <person name="Mu J."/>
            <person name="Lu Y."/>
            <person name="Fan D."/>
            <person name="Liu Y."/>
            <person name="Guan J."/>
            <person name="Zhang Y."/>
            <person name="Yu S."/>
            <person name="Liu X."/>
            <person name="Zhang Y."/>
            <person name="Hong G."/>
            <person name="Han B."/>
            <person name="Choisne N."/>
            <person name="Demange N."/>
            <person name="Orjeda G."/>
            <person name="Samain S."/>
            <person name="Cattolico L."/>
            <person name="Pelletier E."/>
            <person name="Couloux A."/>
            <person name="Segurens B."/>
            <person name="Wincker P."/>
            <person name="D'Hont A."/>
            <person name="Scarpelli C."/>
            <person name="Weissenbach J."/>
            <person name="Salanoubat M."/>
            <person name="Quetier F."/>
            <person name="Yu Y."/>
            <person name="Kim H.R."/>
            <person name="Rambo T."/>
            <person name="Currie J."/>
            <person name="Collura K."/>
            <person name="Luo M."/>
            <person name="Yang T."/>
            <person name="Ammiraju J.S.S."/>
            <person name="Engler F."/>
            <person name="Soderlund C."/>
            <person name="Wing R.A."/>
            <person name="Palmer L.E."/>
            <person name="de la Bastide M."/>
            <person name="Spiegel L."/>
            <person name="Nascimento L."/>
            <person name="Zutavern T."/>
            <person name="O'Shaughnessy A."/>
            <person name="Dike S."/>
            <person name="Dedhia N."/>
            <person name="Preston R."/>
            <person name="Balija V."/>
            <person name="McCombie W.R."/>
            <person name="Chow T."/>
            <person name="Chen H."/>
            <person name="Chung M."/>
            <person name="Chen C."/>
            <person name="Shaw J."/>
            <person name="Wu H."/>
            <person name="Hsiao K."/>
            <person name="Chao Y."/>
            <person name="Chu M."/>
            <person name="Cheng C."/>
            <person name="Hour A."/>
            <person name="Lee P."/>
            <person name="Lin S."/>
            <person name="Lin Y."/>
            <person name="Liou J."/>
            <person name="Liu S."/>
            <person name="Hsing Y."/>
            <person name="Raghuvanshi S."/>
            <person name="Mohanty A."/>
            <person name="Bharti A.K."/>
            <person name="Gaur A."/>
            <person name="Gupta V."/>
            <person name="Kumar D."/>
            <person name="Ravi V."/>
            <person name="Vij S."/>
            <person name="Kapur A."/>
            <person name="Khurana P."/>
            <person name="Khurana P."/>
            <person name="Khurana J.P."/>
            <person name="Tyagi A.K."/>
            <person name="Gaikwad K."/>
            <person name="Singh A."/>
            <person name="Dalal V."/>
            <person name="Srivastava S."/>
            <person name="Dixit A."/>
            <person name="Pal A.K."/>
            <person name="Ghazi I.A."/>
            <person name="Yadav M."/>
            <person name="Pandit A."/>
            <person name="Bhargava A."/>
            <person name="Sureshbabu K."/>
            <person name="Batra K."/>
            <person name="Sharma T.R."/>
            <person name="Mohapatra T."/>
            <person name="Singh N.K."/>
            <person name="Messing J."/>
            <person name="Nelson A.B."/>
            <person name="Fuks G."/>
            <person name="Kavchok S."/>
            <person name="Keizer G."/>
            <person name="Linton E."/>
            <person name="Llaca V."/>
            <person name="Song R."/>
            <person name="Tanyolac B."/>
            <person name="Young S."/>
            <person name="Ho-Il K."/>
            <person name="Hahn J.H."/>
            <person name="Sangsakoo G."/>
            <person name="Vanavichit A."/>
            <person name="de Mattos Luiz.A.T."/>
            <person name="Zimmer P.D."/>
            <person name="Malone G."/>
            <person name="Dellagostin O."/>
            <person name="de Oliveira A.C."/>
            <person name="Bevan M."/>
            <person name="Bancroft I."/>
            <person name="Minx P."/>
            <person name="Cordum H."/>
            <person name="Wilson R."/>
            <person name="Cheng Z."/>
            <person name="Jin W."/>
            <person name="Jiang J."/>
            <person name="Leong S.A."/>
            <person name="Iwama H."/>
            <person name="Gojobori T."/>
            <person name="Itoh T."/>
            <person name="Niimura Y."/>
            <person name="Fujii Y."/>
            <person name="Habara T."/>
            <person name="Sakai H."/>
            <person name="Sato Y."/>
            <person name="Wilson G."/>
            <person name="Kumar K."/>
            <person name="McCouch S."/>
            <person name="Juretic N."/>
            <person name="Hoen D."/>
            <person name="Wright S."/>
            <person name="Bruskiewich R."/>
            <person name="Bureau T."/>
            <person name="Miyao A."/>
            <person name="Hirochika H."/>
            <person name="Nishikawa T."/>
            <person name="Kadowaki K."/>
            <person name="Sugiura M."/>
            <person name="Burr B."/>
            <person name="Sasaki T."/>
        </authorList>
    </citation>
    <scope>NUCLEOTIDE SEQUENCE [LARGE SCALE GENOMIC DNA]</scope>
    <source>
        <strain evidence="3">cv. Nipponbare</strain>
    </source>
</reference>
<feature type="compositionally biased region" description="Low complexity" evidence="1">
    <location>
        <begin position="1"/>
        <end position="15"/>
    </location>
</feature>
<sequence length="124" mass="12853">MAAAARRLANAASTAGIVTSPGARNATDSYPSEISNSSDSGDQTTTTTTTTTTPAQTRSAGPASEVRGGICDWDSDAGEGSGARENGWPGQRRSRRVRHGRRKALGATSAAAEPCWRVQFGRVD</sequence>
<gene>
    <name evidence="2" type="primary">OSJNBa0085D07.28</name>
</gene>
<accession>Q5N763</accession>
<organism evidence="2 3">
    <name type="scientific">Oryza sativa subsp. japonica</name>
    <name type="common">Rice</name>
    <dbReference type="NCBI Taxonomy" id="39947"/>
    <lineage>
        <taxon>Eukaryota</taxon>
        <taxon>Viridiplantae</taxon>
        <taxon>Streptophyta</taxon>
        <taxon>Embryophyta</taxon>
        <taxon>Tracheophyta</taxon>
        <taxon>Spermatophyta</taxon>
        <taxon>Magnoliopsida</taxon>
        <taxon>Liliopsida</taxon>
        <taxon>Poales</taxon>
        <taxon>Poaceae</taxon>
        <taxon>BOP clade</taxon>
        <taxon>Oryzoideae</taxon>
        <taxon>Oryzeae</taxon>
        <taxon>Oryzinae</taxon>
        <taxon>Oryza</taxon>
        <taxon>Oryza sativa</taxon>
    </lineage>
</organism>
<proteinExistence type="predicted"/>
<name>Q5N763_ORYSJ</name>
<feature type="compositionally biased region" description="Polar residues" evidence="1">
    <location>
        <begin position="26"/>
        <end position="43"/>
    </location>
</feature>
<reference evidence="3" key="2">
    <citation type="journal article" date="2008" name="Nucleic Acids Res.">
        <title>The rice annotation project database (RAP-DB): 2008 update.</title>
        <authorList>
            <consortium name="The rice annotation project (RAP)"/>
        </authorList>
    </citation>
    <scope>GENOME REANNOTATION</scope>
    <source>
        <strain evidence="3">cv. Nipponbare</strain>
    </source>
</reference>
<dbReference type="EMBL" id="AP004331">
    <property type="protein sequence ID" value="BAD82693.1"/>
    <property type="molecule type" value="Genomic_DNA"/>
</dbReference>
<feature type="compositionally biased region" description="Basic residues" evidence="1">
    <location>
        <begin position="92"/>
        <end position="104"/>
    </location>
</feature>
<evidence type="ECO:0000313" key="3">
    <source>
        <dbReference type="Proteomes" id="UP000000763"/>
    </source>
</evidence>
<evidence type="ECO:0000256" key="1">
    <source>
        <dbReference type="SAM" id="MobiDB-lite"/>
    </source>
</evidence>
<feature type="region of interest" description="Disordered" evidence="1">
    <location>
        <begin position="1"/>
        <end position="110"/>
    </location>
</feature>
<protein>
    <submittedName>
        <fullName evidence="2">Uncharacterized protein</fullName>
    </submittedName>
</protein>
<feature type="compositionally biased region" description="Low complexity" evidence="1">
    <location>
        <begin position="44"/>
        <end position="53"/>
    </location>
</feature>